<dbReference type="AlphaFoldDB" id="A0AA40F2L1"/>
<keyword evidence="3" id="KW-1185">Reference proteome</keyword>
<name>A0AA40F2L1_9PEZI</name>
<gene>
    <name evidence="2" type="ORF">B0T18DRAFT_121673</name>
</gene>
<feature type="region of interest" description="Disordered" evidence="1">
    <location>
        <begin position="1"/>
        <end position="21"/>
    </location>
</feature>
<organism evidence="2 3">
    <name type="scientific">Schizothecium vesticola</name>
    <dbReference type="NCBI Taxonomy" id="314040"/>
    <lineage>
        <taxon>Eukaryota</taxon>
        <taxon>Fungi</taxon>
        <taxon>Dikarya</taxon>
        <taxon>Ascomycota</taxon>
        <taxon>Pezizomycotina</taxon>
        <taxon>Sordariomycetes</taxon>
        <taxon>Sordariomycetidae</taxon>
        <taxon>Sordariales</taxon>
        <taxon>Schizotheciaceae</taxon>
        <taxon>Schizothecium</taxon>
    </lineage>
</organism>
<dbReference type="EMBL" id="JAUKUD010000003">
    <property type="protein sequence ID" value="KAK0750070.1"/>
    <property type="molecule type" value="Genomic_DNA"/>
</dbReference>
<evidence type="ECO:0000256" key="1">
    <source>
        <dbReference type="SAM" id="MobiDB-lite"/>
    </source>
</evidence>
<reference evidence="2" key="1">
    <citation type="submission" date="2023-06" db="EMBL/GenBank/DDBJ databases">
        <title>Genome-scale phylogeny and comparative genomics of the fungal order Sordariales.</title>
        <authorList>
            <consortium name="Lawrence Berkeley National Laboratory"/>
            <person name="Hensen N."/>
            <person name="Bonometti L."/>
            <person name="Westerberg I."/>
            <person name="Brannstrom I.O."/>
            <person name="Guillou S."/>
            <person name="Cros-Aarteil S."/>
            <person name="Calhoun S."/>
            <person name="Haridas S."/>
            <person name="Kuo A."/>
            <person name="Mondo S."/>
            <person name="Pangilinan J."/>
            <person name="Riley R."/>
            <person name="LaButti K."/>
            <person name="Andreopoulos B."/>
            <person name="Lipzen A."/>
            <person name="Chen C."/>
            <person name="Yanf M."/>
            <person name="Daum C."/>
            <person name="Ng V."/>
            <person name="Clum A."/>
            <person name="Steindorff A."/>
            <person name="Ohm R."/>
            <person name="Martin F."/>
            <person name="Silar P."/>
            <person name="Natvig D."/>
            <person name="Lalanne C."/>
            <person name="Gautier V."/>
            <person name="Ament-velasquez S.L."/>
            <person name="Kruys A."/>
            <person name="Hutchinson M.I."/>
            <person name="Powell A.J."/>
            <person name="Barry K."/>
            <person name="Miller A.N."/>
            <person name="Grigoriev I.V."/>
            <person name="Debuchy R."/>
            <person name="Gladieux P."/>
            <person name="Thoren M.H."/>
            <person name="Johannesson H."/>
        </authorList>
    </citation>
    <scope>NUCLEOTIDE SEQUENCE</scope>
    <source>
        <strain evidence="2">SMH3187-1</strain>
    </source>
</reference>
<evidence type="ECO:0000313" key="2">
    <source>
        <dbReference type="EMBL" id="KAK0750070.1"/>
    </source>
</evidence>
<evidence type="ECO:0000313" key="3">
    <source>
        <dbReference type="Proteomes" id="UP001172155"/>
    </source>
</evidence>
<proteinExistence type="predicted"/>
<protein>
    <submittedName>
        <fullName evidence="2">Uncharacterized protein</fullName>
    </submittedName>
</protein>
<comment type="caution">
    <text evidence="2">The sequence shown here is derived from an EMBL/GenBank/DDBJ whole genome shotgun (WGS) entry which is preliminary data.</text>
</comment>
<dbReference type="Proteomes" id="UP001172155">
    <property type="component" value="Unassembled WGS sequence"/>
</dbReference>
<sequence>MVAPISRSHAKPGNSMFSLLDPPPPPGAYGHTISPMPARQRCIKWLLRKVFPACPIVLVGQGGPHVVDCRPCTNVVVVLRLDPGQSSRRGAKY</sequence>
<accession>A0AA40F2L1</accession>